<dbReference type="SUPFAM" id="SSF53474">
    <property type="entry name" value="alpha/beta-Hydrolases"/>
    <property type="match status" value="1"/>
</dbReference>
<dbReference type="Pfam" id="PF08386">
    <property type="entry name" value="Abhydrolase_4"/>
    <property type="match status" value="1"/>
</dbReference>
<dbReference type="Proteomes" id="UP000734823">
    <property type="component" value="Unassembled WGS sequence"/>
</dbReference>
<feature type="domain" description="AB hydrolase-1" evidence="5">
    <location>
        <begin position="85"/>
        <end position="238"/>
    </location>
</feature>
<feature type="compositionally biased region" description="Basic and acidic residues" evidence="4">
    <location>
        <begin position="480"/>
        <end position="493"/>
    </location>
</feature>
<dbReference type="PANTHER" id="PTHR43248:SF29">
    <property type="entry name" value="TRIPEPTIDYL AMINOPEPTIDASE"/>
    <property type="match status" value="1"/>
</dbReference>
<dbReference type="Gene3D" id="3.40.50.1820">
    <property type="entry name" value="alpha/beta hydrolase"/>
    <property type="match status" value="1"/>
</dbReference>
<keyword evidence="3 7" id="KW-0378">Hydrolase</keyword>
<reference evidence="7 8" key="1">
    <citation type="submission" date="2020-06" db="EMBL/GenBank/DDBJ databases">
        <title>Actinokineospora xiongansis sp. nov., isolated from soil of Baiyangdian.</title>
        <authorList>
            <person name="Zhang X."/>
        </authorList>
    </citation>
    <scope>NUCLEOTIDE SEQUENCE [LARGE SCALE GENOMIC DNA]</scope>
    <source>
        <strain evidence="7 8">HBU206404</strain>
    </source>
</reference>
<feature type="region of interest" description="Disordered" evidence="4">
    <location>
        <begin position="480"/>
        <end position="518"/>
    </location>
</feature>
<evidence type="ECO:0000259" key="6">
    <source>
        <dbReference type="Pfam" id="PF08386"/>
    </source>
</evidence>
<evidence type="ECO:0000313" key="7">
    <source>
        <dbReference type="EMBL" id="MBC6450090.1"/>
    </source>
</evidence>
<feature type="compositionally biased region" description="Basic and acidic residues" evidence="4">
    <location>
        <begin position="504"/>
        <end position="518"/>
    </location>
</feature>
<keyword evidence="8" id="KW-1185">Reference proteome</keyword>
<organism evidence="7 8">
    <name type="scientific">Actinokineospora xionganensis</name>
    <dbReference type="NCBI Taxonomy" id="2684470"/>
    <lineage>
        <taxon>Bacteria</taxon>
        <taxon>Bacillati</taxon>
        <taxon>Actinomycetota</taxon>
        <taxon>Actinomycetes</taxon>
        <taxon>Pseudonocardiales</taxon>
        <taxon>Pseudonocardiaceae</taxon>
        <taxon>Actinokineospora</taxon>
    </lineage>
</organism>
<keyword evidence="2" id="KW-0732">Signal</keyword>
<accession>A0ABR7LBM4</accession>
<gene>
    <name evidence="7" type="ORF">GPZ80_23285</name>
</gene>
<comment type="similarity">
    <text evidence="1">Belongs to the peptidase S33 family.</text>
</comment>
<dbReference type="Pfam" id="PF00561">
    <property type="entry name" value="Abhydrolase_1"/>
    <property type="match status" value="1"/>
</dbReference>
<dbReference type="InterPro" id="IPR013595">
    <property type="entry name" value="Pept_S33_TAP-like_C"/>
</dbReference>
<proteinExistence type="inferred from homology"/>
<name>A0ABR7LBM4_9PSEU</name>
<comment type="caution">
    <text evidence="7">The sequence shown here is derived from an EMBL/GenBank/DDBJ whole genome shotgun (WGS) entry which is preliminary data.</text>
</comment>
<feature type="domain" description="Peptidase S33 tripeptidyl aminopeptidase-like C-terminal" evidence="6">
    <location>
        <begin position="385"/>
        <end position="481"/>
    </location>
</feature>
<protein>
    <submittedName>
        <fullName evidence="7">Alpha/beta fold hydrolase</fullName>
    </submittedName>
</protein>
<evidence type="ECO:0000256" key="2">
    <source>
        <dbReference type="ARBA" id="ARBA00022729"/>
    </source>
</evidence>
<dbReference type="PANTHER" id="PTHR43248">
    <property type="entry name" value="2-SUCCINYL-6-HYDROXY-2,4-CYCLOHEXADIENE-1-CARBOXYLATE SYNTHASE"/>
    <property type="match status" value="1"/>
</dbReference>
<evidence type="ECO:0000259" key="5">
    <source>
        <dbReference type="Pfam" id="PF00561"/>
    </source>
</evidence>
<sequence>MRKIVAAAAAVGVVAGIVAWAPVVAAYEPPPIAWGPCEHPVLVLRGAECGKLEVPLDHDAREGKKIKIAVSRIKATAPADQYQGVMLTNPGGPGGSGIHLSILGERVPKGAGKTYDWIGFDPRGVGSSEPSLTCDSGYFSYNRPYYVPVSGELEQTWLDRTKGYAQACAAQGGDLLAHLRTTDTVKDMEALRVALGQERINFLGYSYGTYLGQVYGTLFPDRVGRMVLDGVVDPRNVWYKSNLEQNVGFERNIKIYFDWLAKHDATYHLGTDGSQIEADFYATQQKLRTEPAGGVFGPDELSDVFLPAAYFVFGWQDLATAYAKYRNDGDVSGLKALYDGIHSSEPGSDNSFAVYLGVQCTDVRWPTSWDRWRADNWKTYAIAPFETWSNAWYNAPCREWGAPAGTPVQVDGSKAPPVLLISETLDGATPFEGALEVRDRFPNSALIEGVGGTTHSASLFGNACVDDQIADYLASGKLPERRQGRVSDSKCDPHPQPTPGVRAAWEDAGDRPRTMYRP</sequence>
<evidence type="ECO:0000256" key="1">
    <source>
        <dbReference type="ARBA" id="ARBA00010088"/>
    </source>
</evidence>
<dbReference type="InterPro" id="IPR051601">
    <property type="entry name" value="Serine_prot/Carboxylest_S33"/>
</dbReference>
<dbReference type="EMBL" id="JABVED010000014">
    <property type="protein sequence ID" value="MBC6450090.1"/>
    <property type="molecule type" value="Genomic_DNA"/>
</dbReference>
<dbReference type="InterPro" id="IPR029058">
    <property type="entry name" value="AB_hydrolase_fold"/>
</dbReference>
<dbReference type="RefSeq" id="WP_187223188.1">
    <property type="nucleotide sequence ID" value="NZ_JABVED010000014.1"/>
</dbReference>
<dbReference type="GO" id="GO:0016787">
    <property type="term" value="F:hydrolase activity"/>
    <property type="evidence" value="ECO:0007669"/>
    <property type="project" value="UniProtKB-KW"/>
</dbReference>
<dbReference type="InterPro" id="IPR000073">
    <property type="entry name" value="AB_hydrolase_1"/>
</dbReference>
<evidence type="ECO:0000256" key="3">
    <source>
        <dbReference type="ARBA" id="ARBA00022801"/>
    </source>
</evidence>
<evidence type="ECO:0000313" key="8">
    <source>
        <dbReference type="Proteomes" id="UP000734823"/>
    </source>
</evidence>
<evidence type="ECO:0000256" key="4">
    <source>
        <dbReference type="SAM" id="MobiDB-lite"/>
    </source>
</evidence>